<gene>
    <name evidence="2" type="ORF">MNBD_ALPHA03-1859</name>
</gene>
<accession>A0A3B1AN03</accession>
<sequence>MSVYLNKAAADRANSIVNAEGFCEKNTTIKSFKKNRIARRKGRRKRQAEKLLSLPAAGGNGDVPQTSYVGPTPETKRKLRPDPLMLFGKKNILNSEQIWAFQRIRRAIKIITDGTGVRTSHFTGAPVQTSRFMAESESEYEIKIKDHYCDWMDRMTAERLQAGSILDIIIDEMSLSAVDRKWGKRKGWAKEHLQASLTLYSGFSHLINRIK</sequence>
<name>A0A3B1AN03_9ZZZZ</name>
<dbReference type="EMBL" id="UOFW01000203">
    <property type="protein sequence ID" value="VAX07336.1"/>
    <property type="molecule type" value="Genomic_DNA"/>
</dbReference>
<organism evidence="2">
    <name type="scientific">hydrothermal vent metagenome</name>
    <dbReference type="NCBI Taxonomy" id="652676"/>
    <lineage>
        <taxon>unclassified sequences</taxon>
        <taxon>metagenomes</taxon>
        <taxon>ecological metagenomes</taxon>
    </lineage>
</organism>
<evidence type="ECO:0000256" key="1">
    <source>
        <dbReference type="SAM" id="MobiDB-lite"/>
    </source>
</evidence>
<reference evidence="2" key="1">
    <citation type="submission" date="2018-06" db="EMBL/GenBank/DDBJ databases">
        <authorList>
            <person name="Zhirakovskaya E."/>
        </authorList>
    </citation>
    <scope>NUCLEOTIDE SEQUENCE</scope>
</reference>
<protein>
    <submittedName>
        <fullName evidence="2">Uncharacterized protein</fullName>
    </submittedName>
</protein>
<evidence type="ECO:0000313" key="2">
    <source>
        <dbReference type="EMBL" id="VAX07336.1"/>
    </source>
</evidence>
<proteinExistence type="predicted"/>
<dbReference type="AlphaFoldDB" id="A0A3B1AN03"/>
<feature type="region of interest" description="Disordered" evidence="1">
    <location>
        <begin position="51"/>
        <end position="75"/>
    </location>
</feature>